<comment type="caution">
    <text evidence="1">The sequence shown here is derived from an EMBL/GenBank/DDBJ whole genome shotgun (WGS) entry which is preliminary data.</text>
</comment>
<name>A0ACC2K5S3_PERAE</name>
<sequence length="216" mass="24530">MVADGMAKGYMELGKVLFNALNDLINDTAMQAHPIQGRGVTEHLRDIEAVAASESIDEYLRVTMVSVAAQTTVIPSLYLVGPIISEEMIHHSDYKKIVELLMISTRLLNDLQSYQKERKEGKNNPVLLFMERHPESKIEHAYTYVTETLDRTKKDLLEHALIDDKNCPKIMQEGSLDHSKDIPNVLQLYQSLQLSNSNDPGHQQSNLRTIVYVERL</sequence>
<dbReference type="Proteomes" id="UP001234297">
    <property type="component" value="Chromosome 12"/>
</dbReference>
<gene>
    <name evidence="1" type="ORF">MRB53_035691</name>
</gene>
<evidence type="ECO:0000313" key="1">
    <source>
        <dbReference type="EMBL" id="KAJ8616319.1"/>
    </source>
</evidence>
<proteinExistence type="predicted"/>
<protein>
    <submittedName>
        <fullName evidence="1">Uncharacterized protein</fullName>
    </submittedName>
</protein>
<reference evidence="1 2" key="1">
    <citation type="journal article" date="2022" name="Hortic Res">
        <title>A haplotype resolved chromosomal level avocado genome allows analysis of novel avocado genes.</title>
        <authorList>
            <person name="Nath O."/>
            <person name="Fletcher S.J."/>
            <person name="Hayward A."/>
            <person name="Shaw L.M."/>
            <person name="Masouleh A.K."/>
            <person name="Furtado A."/>
            <person name="Henry R.J."/>
            <person name="Mitter N."/>
        </authorList>
    </citation>
    <scope>NUCLEOTIDE SEQUENCE [LARGE SCALE GENOMIC DNA]</scope>
    <source>
        <strain evidence="2">cv. Hass</strain>
    </source>
</reference>
<accession>A0ACC2K5S3</accession>
<evidence type="ECO:0000313" key="2">
    <source>
        <dbReference type="Proteomes" id="UP001234297"/>
    </source>
</evidence>
<keyword evidence="2" id="KW-1185">Reference proteome</keyword>
<organism evidence="1 2">
    <name type="scientific">Persea americana</name>
    <name type="common">Avocado</name>
    <dbReference type="NCBI Taxonomy" id="3435"/>
    <lineage>
        <taxon>Eukaryota</taxon>
        <taxon>Viridiplantae</taxon>
        <taxon>Streptophyta</taxon>
        <taxon>Embryophyta</taxon>
        <taxon>Tracheophyta</taxon>
        <taxon>Spermatophyta</taxon>
        <taxon>Magnoliopsida</taxon>
        <taxon>Magnoliidae</taxon>
        <taxon>Laurales</taxon>
        <taxon>Lauraceae</taxon>
        <taxon>Persea</taxon>
    </lineage>
</organism>
<dbReference type="EMBL" id="CM056820">
    <property type="protein sequence ID" value="KAJ8616319.1"/>
    <property type="molecule type" value="Genomic_DNA"/>
</dbReference>